<comment type="similarity">
    <text evidence="2">Belongs to the glycosyl hydrolase 29 family.</text>
</comment>
<keyword evidence="4" id="KW-0732">Signal</keyword>
<evidence type="ECO:0000256" key="3">
    <source>
        <dbReference type="ARBA" id="ARBA00012662"/>
    </source>
</evidence>
<gene>
    <name evidence="9" type="ORF">H9L23_14615</name>
</gene>
<reference evidence="9 10" key="1">
    <citation type="submission" date="2020-08" db="EMBL/GenBank/DDBJ databases">
        <title>Genome sequence of Pedobacter roseus KACC 11594T.</title>
        <authorList>
            <person name="Hyun D.-W."/>
            <person name="Bae J.-W."/>
        </authorList>
    </citation>
    <scope>NUCLEOTIDE SEQUENCE [LARGE SCALE GENOMIC DNA]</scope>
    <source>
        <strain evidence="9 10">KACC 11594</strain>
    </source>
</reference>
<dbReference type="SMART" id="SM00812">
    <property type="entry name" value="Alpha_L_fucos"/>
    <property type="match status" value="1"/>
</dbReference>
<dbReference type="EC" id="3.2.1.51" evidence="3"/>
<feature type="domain" description="Glycoside hydrolase family 29 N-terminal" evidence="8">
    <location>
        <begin position="10"/>
        <end position="353"/>
    </location>
</feature>
<evidence type="ECO:0000259" key="8">
    <source>
        <dbReference type="Pfam" id="PF01120"/>
    </source>
</evidence>
<protein>
    <recommendedName>
        <fullName evidence="3">alpha-L-fucosidase</fullName>
        <ecNumber evidence="3">3.2.1.51</ecNumber>
    </recommendedName>
</protein>
<comment type="function">
    <text evidence="1">Alpha-L-fucosidase is responsible for hydrolyzing the alpha-1,6-linked fucose joined to the reducing-end N-acetylglucosamine of the carbohydrate moieties of glycoproteins.</text>
</comment>
<evidence type="ECO:0000313" key="9">
    <source>
        <dbReference type="EMBL" id="QNN45082.1"/>
    </source>
</evidence>
<evidence type="ECO:0000256" key="1">
    <source>
        <dbReference type="ARBA" id="ARBA00004071"/>
    </source>
</evidence>
<dbReference type="InterPro" id="IPR016286">
    <property type="entry name" value="FUC_metazoa-typ"/>
</dbReference>
<evidence type="ECO:0000256" key="5">
    <source>
        <dbReference type="ARBA" id="ARBA00022801"/>
    </source>
</evidence>
<sequence>MAIQTVLAQRDTKPIPQDNKMEWWRNARFGMFIHWGIYSRFAGEYHGIRQQGAGPEWIMNLMKIPVQEYVDTAKNFNPTKYNPDAWAKMAKDAGMKYLVITTKHHDGFALFKSNASKWNVVDATPYGKDLIEPLVKACHKYGLKLGFYFSQAQDWVNPGGGVGPKKASKGYANPDSAKIDAFVNANNGHWDVAQTTANYDEFLDKVSIPQLKELMTNYGKVDILWWDTPATTNLQQALRLEEPLKLQPNIIVNNRVKKPYERGDYKVAEGKVPAVAELDGGNWEACATLSSGWGYLTPKYNGYKSHESLIRMLIDIASKGGNFLLNVPPTPDGEFDAGSQATLKAFGDWMKKYSVSIYGTQANPLKEVSWGRITAKGDNKGTNLYLSVFNWPTDGKLKLEGLKNKKLSAKLLGTNTPLKIEADGDDILISGLPATAPDKIASVVELRTPEKLKRTFKATKIGYFTG</sequence>
<evidence type="ECO:0000256" key="2">
    <source>
        <dbReference type="ARBA" id="ARBA00007951"/>
    </source>
</evidence>
<dbReference type="GO" id="GO:0016139">
    <property type="term" value="P:glycoside catabolic process"/>
    <property type="evidence" value="ECO:0007669"/>
    <property type="project" value="TreeGrafter"/>
</dbReference>
<accession>A0A7G9QP07</accession>
<dbReference type="AlphaFoldDB" id="A0A7G9QP07"/>
<proteinExistence type="inferred from homology"/>
<dbReference type="GO" id="GO:0004560">
    <property type="term" value="F:alpha-L-fucosidase activity"/>
    <property type="evidence" value="ECO:0007669"/>
    <property type="project" value="InterPro"/>
</dbReference>
<organism evidence="9 10">
    <name type="scientific">Pedobacter roseus</name>
    <dbReference type="NCBI Taxonomy" id="336820"/>
    <lineage>
        <taxon>Bacteria</taxon>
        <taxon>Pseudomonadati</taxon>
        <taxon>Bacteroidota</taxon>
        <taxon>Sphingobacteriia</taxon>
        <taxon>Sphingobacteriales</taxon>
        <taxon>Sphingobacteriaceae</taxon>
        <taxon>Pedobacter</taxon>
    </lineage>
</organism>
<dbReference type="PANTHER" id="PTHR10030">
    <property type="entry name" value="ALPHA-L-FUCOSIDASE"/>
    <property type="match status" value="1"/>
</dbReference>
<dbReference type="Pfam" id="PF01120">
    <property type="entry name" value="Alpha_L_fucos"/>
    <property type="match status" value="1"/>
</dbReference>
<dbReference type="EMBL" id="CP060723">
    <property type="protein sequence ID" value="QNN45082.1"/>
    <property type="molecule type" value="Genomic_DNA"/>
</dbReference>
<dbReference type="GO" id="GO:0006004">
    <property type="term" value="P:fucose metabolic process"/>
    <property type="evidence" value="ECO:0007669"/>
    <property type="project" value="InterPro"/>
</dbReference>
<dbReference type="InterPro" id="IPR000933">
    <property type="entry name" value="Glyco_hydro_29"/>
</dbReference>
<dbReference type="Proteomes" id="UP000515806">
    <property type="component" value="Chromosome"/>
</dbReference>
<evidence type="ECO:0000256" key="7">
    <source>
        <dbReference type="PIRSR" id="PIRSR001092-1"/>
    </source>
</evidence>
<dbReference type="PIRSF" id="PIRSF001092">
    <property type="entry name" value="Alpha-L-fucosidase"/>
    <property type="match status" value="1"/>
</dbReference>
<dbReference type="InterPro" id="IPR017853">
    <property type="entry name" value="GH"/>
</dbReference>
<dbReference type="KEGG" id="proe:H9L23_14615"/>
<dbReference type="InterPro" id="IPR013780">
    <property type="entry name" value="Glyco_hydro_b"/>
</dbReference>
<feature type="site" description="May be important for catalysis" evidence="7">
    <location>
        <position position="286"/>
    </location>
</feature>
<keyword evidence="6" id="KW-0326">Glycosidase</keyword>
<dbReference type="SUPFAM" id="SSF51445">
    <property type="entry name" value="(Trans)glycosidases"/>
    <property type="match status" value="1"/>
</dbReference>
<dbReference type="Gene3D" id="3.20.20.80">
    <property type="entry name" value="Glycosidases"/>
    <property type="match status" value="1"/>
</dbReference>
<keyword evidence="10" id="KW-1185">Reference proteome</keyword>
<evidence type="ECO:0000256" key="6">
    <source>
        <dbReference type="ARBA" id="ARBA00023295"/>
    </source>
</evidence>
<keyword evidence="5" id="KW-0378">Hydrolase</keyword>
<dbReference type="Gene3D" id="2.60.40.1180">
    <property type="entry name" value="Golgi alpha-mannosidase II"/>
    <property type="match status" value="1"/>
</dbReference>
<name>A0A7G9QP07_9SPHI</name>
<dbReference type="GO" id="GO:0005764">
    <property type="term" value="C:lysosome"/>
    <property type="evidence" value="ECO:0007669"/>
    <property type="project" value="TreeGrafter"/>
</dbReference>
<dbReference type="PANTHER" id="PTHR10030:SF37">
    <property type="entry name" value="ALPHA-L-FUCOSIDASE-RELATED"/>
    <property type="match status" value="1"/>
</dbReference>
<evidence type="ECO:0000313" key="10">
    <source>
        <dbReference type="Proteomes" id="UP000515806"/>
    </source>
</evidence>
<evidence type="ECO:0000256" key="4">
    <source>
        <dbReference type="ARBA" id="ARBA00022729"/>
    </source>
</evidence>
<dbReference type="InterPro" id="IPR057739">
    <property type="entry name" value="Glyco_hydro_29_N"/>
</dbReference>